<dbReference type="InterPro" id="IPR039726">
    <property type="entry name" value="Prp40-like"/>
</dbReference>
<organism evidence="2 3">
    <name type="scientific">Capsicum annuum</name>
    <name type="common">Capsicum pepper</name>
    <dbReference type="NCBI Taxonomy" id="4072"/>
    <lineage>
        <taxon>Eukaryota</taxon>
        <taxon>Viridiplantae</taxon>
        <taxon>Streptophyta</taxon>
        <taxon>Embryophyta</taxon>
        <taxon>Tracheophyta</taxon>
        <taxon>Spermatophyta</taxon>
        <taxon>Magnoliopsida</taxon>
        <taxon>eudicotyledons</taxon>
        <taxon>Gunneridae</taxon>
        <taxon>Pentapetalae</taxon>
        <taxon>asterids</taxon>
        <taxon>lamiids</taxon>
        <taxon>Solanales</taxon>
        <taxon>Solanaceae</taxon>
        <taxon>Solanoideae</taxon>
        <taxon>Capsiceae</taxon>
        <taxon>Capsicum</taxon>
    </lineage>
</organism>
<protein>
    <submittedName>
        <fullName evidence="2">Uncharacterized protein</fullName>
    </submittedName>
</protein>
<dbReference type="EMBL" id="AYRZ02000011">
    <property type="protein sequence ID" value="PHT69494.1"/>
    <property type="molecule type" value="Genomic_DNA"/>
</dbReference>
<feature type="transmembrane region" description="Helical" evidence="1">
    <location>
        <begin position="6"/>
        <end position="24"/>
    </location>
</feature>
<reference evidence="2 3" key="1">
    <citation type="journal article" date="2014" name="Nat. Genet.">
        <title>Genome sequence of the hot pepper provides insights into the evolution of pungency in Capsicum species.</title>
        <authorList>
            <person name="Kim S."/>
            <person name="Park M."/>
            <person name="Yeom S.I."/>
            <person name="Kim Y.M."/>
            <person name="Lee J.M."/>
            <person name="Lee H.A."/>
            <person name="Seo E."/>
            <person name="Choi J."/>
            <person name="Cheong K."/>
            <person name="Kim K.T."/>
            <person name="Jung K."/>
            <person name="Lee G.W."/>
            <person name="Oh S.K."/>
            <person name="Bae C."/>
            <person name="Kim S.B."/>
            <person name="Lee H.Y."/>
            <person name="Kim S.Y."/>
            <person name="Kim M.S."/>
            <person name="Kang B.C."/>
            <person name="Jo Y.D."/>
            <person name="Yang H.B."/>
            <person name="Jeong H.J."/>
            <person name="Kang W.H."/>
            <person name="Kwon J.K."/>
            <person name="Shin C."/>
            <person name="Lim J.Y."/>
            <person name="Park J.H."/>
            <person name="Huh J.H."/>
            <person name="Kim J.S."/>
            <person name="Kim B.D."/>
            <person name="Cohen O."/>
            <person name="Paran I."/>
            <person name="Suh M.C."/>
            <person name="Lee S.B."/>
            <person name="Kim Y.K."/>
            <person name="Shin Y."/>
            <person name="Noh S.J."/>
            <person name="Park J."/>
            <person name="Seo Y.S."/>
            <person name="Kwon S.Y."/>
            <person name="Kim H.A."/>
            <person name="Park J.M."/>
            <person name="Kim H.J."/>
            <person name="Choi S.B."/>
            <person name="Bosland P.W."/>
            <person name="Reeves G."/>
            <person name="Jo S.H."/>
            <person name="Lee B.W."/>
            <person name="Cho H.T."/>
            <person name="Choi H.S."/>
            <person name="Lee M.S."/>
            <person name="Yu Y."/>
            <person name="Do Choi Y."/>
            <person name="Park B.S."/>
            <person name="van Deynze A."/>
            <person name="Ashrafi H."/>
            <person name="Hill T."/>
            <person name="Kim W.T."/>
            <person name="Pai H.S."/>
            <person name="Ahn H.K."/>
            <person name="Yeam I."/>
            <person name="Giovannoni J.J."/>
            <person name="Rose J.K."/>
            <person name="Sorensen I."/>
            <person name="Lee S.J."/>
            <person name="Kim R.W."/>
            <person name="Choi I.Y."/>
            <person name="Choi B.S."/>
            <person name="Lim J.S."/>
            <person name="Lee Y.H."/>
            <person name="Choi D."/>
        </authorList>
    </citation>
    <scope>NUCLEOTIDE SEQUENCE [LARGE SCALE GENOMIC DNA]</scope>
    <source>
        <strain evidence="3">cv. CM334</strain>
    </source>
</reference>
<comment type="caution">
    <text evidence="2">The sequence shown here is derived from an EMBL/GenBank/DDBJ whole genome shotgun (WGS) entry which is preliminary data.</text>
</comment>
<dbReference type="Pfam" id="PF25432">
    <property type="entry name" value="FF_PRPF40A"/>
    <property type="match status" value="1"/>
</dbReference>
<name>A0A2G2YIC2_CAPAN</name>
<keyword evidence="1" id="KW-1133">Transmembrane helix</keyword>
<keyword evidence="3" id="KW-1185">Reference proteome</keyword>
<dbReference type="Gramene" id="PHT69494">
    <property type="protein sequence ID" value="PHT69494"/>
    <property type="gene ID" value="T459_28981"/>
</dbReference>
<evidence type="ECO:0000313" key="3">
    <source>
        <dbReference type="Proteomes" id="UP000222542"/>
    </source>
</evidence>
<evidence type="ECO:0000256" key="1">
    <source>
        <dbReference type="SAM" id="Phobius"/>
    </source>
</evidence>
<accession>A0A2G2YIC2</accession>
<reference evidence="2 3" key="2">
    <citation type="journal article" date="2017" name="Genome Biol.">
        <title>New reference genome sequences of hot pepper reveal the massive evolution of plant disease-resistance genes by retroduplication.</title>
        <authorList>
            <person name="Kim S."/>
            <person name="Park J."/>
            <person name="Yeom S.I."/>
            <person name="Kim Y.M."/>
            <person name="Seo E."/>
            <person name="Kim K.T."/>
            <person name="Kim M.S."/>
            <person name="Lee J.M."/>
            <person name="Cheong K."/>
            <person name="Shin H.S."/>
            <person name="Kim S.B."/>
            <person name="Han K."/>
            <person name="Lee J."/>
            <person name="Park M."/>
            <person name="Lee H.A."/>
            <person name="Lee H.Y."/>
            <person name="Lee Y."/>
            <person name="Oh S."/>
            <person name="Lee J.H."/>
            <person name="Choi E."/>
            <person name="Choi E."/>
            <person name="Lee S.E."/>
            <person name="Jeon J."/>
            <person name="Kim H."/>
            <person name="Choi G."/>
            <person name="Song H."/>
            <person name="Lee J."/>
            <person name="Lee S.C."/>
            <person name="Kwon J.K."/>
            <person name="Lee H.Y."/>
            <person name="Koo N."/>
            <person name="Hong Y."/>
            <person name="Kim R.W."/>
            <person name="Kang W.H."/>
            <person name="Huh J.H."/>
            <person name="Kang B.C."/>
            <person name="Yang T.J."/>
            <person name="Lee Y.H."/>
            <person name="Bennetzen J.L."/>
            <person name="Choi D."/>
        </authorList>
    </citation>
    <scope>NUCLEOTIDE SEQUENCE [LARGE SCALE GENOMIC DNA]</scope>
    <source>
        <strain evidence="3">cv. CM334</strain>
    </source>
</reference>
<dbReference type="STRING" id="4072.A0A2G2YIC2"/>
<sequence length="196" mass="20479">MLVMIFVIVEIVGIAITVMILAIGSGGGGCDVKDAVSCDSGMVVSKDTVASVADGGGRGGDAGDSGVVVLVLIDELVGSSDLPIAVGVGGVGGRGVHGSIEYLNDKSQIKDAVGMAEIGLTSAWTLDDIKVATAKYISTPPMSDTNLKIVFEELLERAREKEEKEAKKRKRLEDEFYELLHASKEITANPSLEIGK</sequence>
<dbReference type="PANTHER" id="PTHR11864">
    <property type="entry name" value="PRE-MRNA-PROCESSING PROTEIN PRP40"/>
    <property type="match status" value="1"/>
</dbReference>
<keyword evidence="1" id="KW-0472">Membrane</keyword>
<proteinExistence type="predicted"/>
<dbReference type="PANTHER" id="PTHR11864:SF32">
    <property type="entry name" value="PRE-MRNA-PROCESSING PROTEIN 40A-LIKE"/>
    <property type="match status" value="1"/>
</dbReference>
<dbReference type="GO" id="GO:0045292">
    <property type="term" value="P:mRNA cis splicing, via spliceosome"/>
    <property type="evidence" value="ECO:0007669"/>
    <property type="project" value="InterPro"/>
</dbReference>
<keyword evidence="1" id="KW-0812">Transmembrane</keyword>
<gene>
    <name evidence="2" type="ORF">T459_28981</name>
</gene>
<dbReference type="AlphaFoldDB" id="A0A2G2YIC2"/>
<evidence type="ECO:0000313" key="2">
    <source>
        <dbReference type="EMBL" id="PHT69494.1"/>
    </source>
</evidence>
<dbReference type="Proteomes" id="UP000222542">
    <property type="component" value="Unassembled WGS sequence"/>
</dbReference>